<name>A0A8H7XJP2_PSICU</name>
<accession>A0A8H7XJP2</accession>
<feature type="region of interest" description="Disordered" evidence="1">
    <location>
        <begin position="319"/>
        <end position="348"/>
    </location>
</feature>
<dbReference type="AlphaFoldDB" id="A0A8H7XJP2"/>
<organism evidence="2">
    <name type="scientific">Psilocybe cubensis</name>
    <name type="common">Psychedelic mushroom</name>
    <name type="synonym">Stropharia cubensis</name>
    <dbReference type="NCBI Taxonomy" id="181762"/>
    <lineage>
        <taxon>Eukaryota</taxon>
        <taxon>Fungi</taxon>
        <taxon>Dikarya</taxon>
        <taxon>Basidiomycota</taxon>
        <taxon>Agaricomycotina</taxon>
        <taxon>Agaricomycetes</taxon>
        <taxon>Agaricomycetidae</taxon>
        <taxon>Agaricales</taxon>
        <taxon>Agaricineae</taxon>
        <taxon>Strophariaceae</taxon>
        <taxon>Psilocybe</taxon>
    </lineage>
</organism>
<evidence type="ECO:0000313" key="2">
    <source>
        <dbReference type="EMBL" id="KAG5161802.1"/>
    </source>
</evidence>
<evidence type="ECO:0000256" key="1">
    <source>
        <dbReference type="SAM" id="MobiDB-lite"/>
    </source>
</evidence>
<proteinExistence type="predicted"/>
<gene>
    <name evidence="2" type="ORF">JR316_013342</name>
</gene>
<comment type="caution">
    <text evidence="2">The sequence shown here is derived from an EMBL/GenBank/DDBJ whole genome shotgun (WGS) entry which is preliminary data.</text>
</comment>
<protein>
    <submittedName>
        <fullName evidence="2">Uncharacterized protein</fullName>
    </submittedName>
</protein>
<dbReference type="Pfam" id="PF11927">
    <property type="entry name" value="HODM_asu-like"/>
    <property type="match status" value="1"/>
</dbReference>
<dbReference type="InterPro" id="IPR021848">
    <property type="entry name" value="HODM_asu-like"/>
</dbReference>
<reference evidence="2" key="1">
    <citation type="submission" date="2021-02" db="EMBL/GenBank/DDBJ databases">
        <title>Psilocybe cubensis genome.</title>
        <authorList>
            <person name="Mckernan K.J."/>
            <person name="Crawford S."/>
            <person name="Trippe A."/>
            <person name="Kane L.T."/>
            <person name="Mclaughlin S."/>
        </authorList>
    </citation>
    <scope>NUCLEOTIDE SEQUENCE [LARGE SCALE GENOMIC DNA]</scope>
    <source>
        <strain evidence="2">MGC-MH-2018</strain>
    </source>
</reference>
<feature type="compositionally biased region" description="Polar residues" evidence="1">
    <location>
        <begin position="323"/>
        <end position="332"/>
    </location>
</feature>
<dbReference type="EMBL" id="JAFIQS010000025">
    <property type="protein sequence ID" value="KAG5161802.1"/>
    <property type="molecule type" value="Genomic_DNA"/>
</dbReference>
<sequence>MAHQPMHINDWIEIDSDYTWYIHEKTRVINEQGKHVIDSLPENDDACNELLELLVNWLPKRYPKLFANIGKDGIWNKVINERFEHTKDVYGVDALKIISRLVQDDFLMAREREDGHIYFVGGLVAFPGFYLLSEKINMSLEQAHAPVPYFNEKLLKSVERVLKRFGPNEPFERTSWEIVDDRNLFFHNISKTGSTVPEELHPKDLFFRVDHQTFRKLRRSKGIIFGVRPVLKRLEDFADSPLLPALLARVHTQADRELMNASIPISFSVGISLTSFLMQYKLAPMYQDKLIPYLEELHAEQMRKGLIKLSVSADFRSLVEEPPSTQTSLRNPTESEIRMTRGSMGADL</sequence>